<evidence type="ECO:0000313" key="5">
    <source>
        <dbReference type="EMBL" id="GAA0769947.1"/>
    </source>
</evidence>
<dbReference type="RefSeq" id="WP_343824622.1">
    <property type="nucleotide sequence ID" value="NZ_BAAACI010000002.1"/>
</dbReference>
<dbReference type="InterPro" id="IPR010156">
    <property type="entry name" value="CRISPR-assoc_prot_Cas6"/>
</dbReference>
<evidence type="ECO:0000313" key="6">
    <source>
        <dbReference type="Proteomes" id="UP001501047"/>
    </source>
</evidence>
<dbReference type="NCBIfam" id="TIGR01877">
    <property type="entry name" value="cas_cas6"/>
    <property type="match status" value="1"/>
</dbReference>
<comment type="similarity">
    <text evidence="1">Belongs to the CRISPR-associated protein Cas6/Cse3/CasE family.</text>
</comment>
<dbReference type="InterPro" id="IPR049435">
    <property type="entry name" value="Cas_Cas6_C"/>
</dbReference>
<keyword evidence="2" id="KW-0694">RNA-binding</keyword>
<evidence type="ECO:0000256" key="2">
    <source>
        <dbReference type="ARBA" id="ARBA00022884"/>
    </source>
</evidence>
<name>A0ABP3VUM8_CLOSU</name>
<feature type="domain" description="CRISPR associated protein Cas6 C-terminal" evidence="4">
    <location>
        <begin position="117"/>
        <end position="226"/>
    </location>
</feature>
<dbReference type="EMBL" id="BAAACI010000002">
    <property type="protein sequence ID" value="GAA0769947.1"/>
    <property type="molecule type" value="Genomic_DNA"/>
</dbReference>
<dbReference type="Pfam" id="PF01881">
    <property type="entry name" value="Cas_Cas6_C"/>
    <property type="match status" value="1"/>
</dbReference>
<evidence type="ECO:0000256" key="3">
    <source>
        <dbReference type="ARBA" id="ARBA00023118"/>
    </source>
</evidence>
<dbReference type="PANTHER" id="PTHR36984:SF1">
    <property type="entry name" value="CRISPR-ASSOCIATED ENDORIBONUCLEASE CAS6 1"/>
    <property type="match status" value="1"/>
</dbReference>
<sequence>MKVYEITLKVYLLRNITVEESQQRIAELLDKALASDKKFLDFHRRNSFKNYCFNSFFPLEKDGIYKVGNIYDIKIRTIDKELSDYFNKTLTNEYTDFIKGLITNIKIIPKKHIEKLYNITPLVIKTDDGYWKNSLTFEDFDRRIKENLIKKYNAINDVKIDEDFQLYTAIEIKNRKPIAIMYKGKRLLGDKISLVLSEDPISQNLAYMSLGTGLAEMNSRGFGFANYLWM</sequence>
<keyword evidence="3" id="KW-0051">Antiviral defense</keyword>
<accession>A0ABP3VUM8</accession>
<reference evidence="6" key="1">
    <citation type="journal article" date="2019" name="Int. J. Syst. Evol. Microbiol.">
        <title>The Global Catalogue of Microorganisms (GCM) 10K type strain sequencing project: providing services to taxonomists for standard genome sequencing and annotation.</title>
        <authorList>
            <consortium name="The Broad Institute Genomics Platform"/>
            <consortium name="The Broad Institute Genome Sequencing Center for Infectious Disease"/>
            <person name="Wu L."/>
            <person name="Ma J."/>
        </authorList>
    </citation>
    <scope>NUCLEOTIDE SEQUENCE [LARGE SCALE GENOMIC DNA]</scope>
    <source>
        <strain evidence="6">JCM 1417</strain>
    </source>
</reference>
<dbReference type="CDD" id="cd21140">
    <property type="entry name" value="Cas6_I-like"/>
    <property type="match status" value="1"/>
</dbReference>
<proteinExistence type="inferred from homology"/>
<protein>
    <submittedName>
        <fullName evidence="5">CRISPR-associated endoribonuclease Cas6</fullName>
    </submittedName>
</protein>
<keyword evidence="6" id="KW-1185">Reference proteome</keyword>
<dbReference type="PANTHER" id="PTHR36984">
    <property type="entry name" value="CRISPR-ASSOCIATED ENDORIBONUCLEASE CAS6 1"/>
    <property type="match status" value="1"/>
</dbReference>
<evidence type="ECO:0000256" key="1">
    <source>
        <dbReference type="ARBA" id="ARBA00005937"/>
    </source>
</evidence>
<organism evidence="5 6">
    <name type="scientific">Clostridium subterminale</name>
    <dbReference type="NCBI Taxonomy" id="1550"/>
    <lineage>
        <taxon>Bacteria</taxon>
        <taxon>Bacillati</taxon>
        <taxon>Bacillota</taxon>
        <taxon>Clostridia</taxon>
        <taxon>Eubacteriales</taxon>
        <taxon>Clostridiaceae</taxon>
        <taxon>Clostridium</taxon>
    </lineage>
</organism>
<dbReference type="Gene3D" id="3.30.70.1900">
    <property type="match status" value="1"/>
</dbReference>
<dbReference type="Proteomes" id="UP001501047">
    <property type="component" value="Unassembled WGS sequence"/>
</dbReference>
<gene>
    <name evidence="5" type="primary">cas6</name>
    <name evidence="5" type="ORF">GCM10008908_12020</name>
</gene>
<comment type="caution">
    <text evidence="5">The sequence shown here is derived from an EMBL/GenBank/DDBJ whole genome shotgun (WGS) entry which is preliminary data.</text>
</comment>
<evidence type="ECO:0000259" key="4">
    <source>
        <dbReference type="Pfam" id="PF01881"/>
    </source>
</evidence>